<evidence type="ECO:0000256" key="5">
    <source>
        <dbReference type="ARBA" id="ARBA00023146"/>
    </source>
</evidence>
<feature type="non-terminal residue" evidence="7">
    <location>
        <position position="361"/>
    </location>
</feature>
<dbReference type="PANTHER" id="PTHR46264:SF11">
    <property type="entry name" value="TYROSINE--TRNA LIGASE"/>
    <property type="match status" value="1"/>
</dbReference>
<dbReference type="InterPro" id="IPR050489">
    <property type="entry name" value="Tyr-tRNA_synthase"/>
</dbReference>
<reference evidence="7" key="2">
    <citation type="submission" date="2020-10" db="EMBL/GenBank/DDBJ databases">
        <authorList>
            <person name="Cooper E.A."/>
            <person name="Brenton Z.W."/>
            <person name="Flinn B.S."/>
            <person name="Jenkins J."/>
            <person name="Shu S."/>
            <person name="Flowers D."/>
            <person name="Luo F."/>
            <person name="Wang Y."/>
            <person name="Xia P."/>
            <person name="Barry K."/>
            <person name="Daum C."/>
            <person name="Lipzen A."/>
            <person name="Yoshinaga Y."/>
            <person name="Schmutz J."/>
            <person name="Saski C."/>
            <person name="Vermerris W."/>
            <person name="Kresovich S."/>
        </authorList>
    </citation>
    <scope>NUCLEOTIDE SEQUENCE</scope>
</reference>
<dbReference type="SUPFAM" id="SSF52374">
    <property type="entry name" value="Nucleotidylyl transferase"/>
    <property type="match status" value="1"/>
</dbReference>
<accession>A0A921R6A6</accession>
<keyword evidence="2 6" id="KW-0547">Nucleotide-binding</keyword>
<evidence type="ECO:0000256" key="4">
    <source>
        <dbReference type="ARBA" id="ARBA00022917"/>
    </source>
</evidence>
<keyword evidence="3 6" id="KW-0067">ATP-binding</keyword>
<dbReference type="InterPro" id="IPR002305">
    <property type="entry name" value="aa-tRNA-synth_Ic"/>
</dbReference>
<dbReference type="Proteomes" id="UP000807115">
    <property type="component" value="Chromosome 4"/>
</dbReference>
<dbReference type="EMBL" id="CM027683">
    <property type="protein sequence ID" value="KAG0534167.1"/>
    <property type="molecule type" value="Genomic_DNA"/>
</dbReference>
<evidence type="ECO:0000256" key="6">
    <source>
        <dbReference type="RuleBase" id="RU363036"/>
    </source>
</evidence>
<evidence type="ECO:0000313" key="7">
    <source>
        <dbReference type="EMBL" id="KAG0534167.1"/>
    </source>
</evidence>
<dbReference type="GO" id="GO:0005524">
    <property type="term" value="F:ATP binding"/>
    <property type="evidence" value="ECO:0007669"/>
    <property type="project" value="UniProtKB-KW"/>
</dbReference>
<dbReference type="PIRSF" id="PIRSF006588">
    <property type="entry name" value="TyrRS_arch_euk"/>
    <property type="match status" value="1"/>
</dbReference>
<dbReference type="Gene3D" id="3.40.50.620">
    <property type="entry name" value="HUPs"/>
    <property type="match status" value="2"/>
</dbReference>
<comment type="similarity">
    <text evidence="6">Belongs to the class-I aminoacyl-tRNA synthetase family.</text>
</comment>
<evidence type="ECO:0000256" key="3">
    <source>
        <dbReference type="ARBA" id="ARBA00022840"/>
    </source>
</evidence>
<keyword evidence="4 6" id="KW-0648">Protein biosynthesis</keyword>
<reference evidence="7" key="1">
    <citation type="journal article" date="2019" name="BMC Genomics">
        <title>A new reference genome for Sorghum bicolor reveals high levels of sequence similarity between sweet and grain genotypes: implications for the genetics of sugar metabolism.</title>
        <authorList>
            <person name="Cooper E.A."/>
            <person name="Brenton Z.W."/>
            <person name="Flinn B.S."/>
            <person name="Jenkins J."/>
            <person name="Shu S."/>
            <person name="Flowers D."/>
            <person name="Luo F."/>
            <person name="Wang Y."/>
            <person name="Xia P."/>
            <person name="Barry K."/>
            <person name="Daum C."/>
            <person name="Lipzen A."/>
            <person name="Yoshinaga Y."/>
            <person name="Schmutz J."/>
            <person name="Saski C."/>
            <person name="Vermerris W."/>
            <person name="Kresovich S."/>
        </authorList>
    </citation>
    <scope>NUCLEOTIDE SEQUENCE</scope>
</reference>
<dbReference type="Pfam" id="PF00579">
    <property type="entry name" value="tRNA-synt_1b"/>
    <property type="match status" value="1"/>
</dbReference>
<protein>
    <recommendedName>
        <fullName evidence="9">Tyrosine--tRNA ligase</fullName>
    </recommendedName>
</protein>
<dbReference type="GO" id="GO:0006418">
    <property type="term" value="P:tRNA aminoacylation for protein translation"/>
    <property type="evidence" value="ECO:0007669"/>
    <property type="project" value="InterPro"/>
</dbReference>
<dbReference type="InterPro" id="IPR014729">
    <property type="entry name" value="Rossmann-like_a/b/a_fold"/>
</dbReference>
<keyword evidence="5 6" id="KW-0030">Aminoacyl-tRNA synthetase</keyword>
<sequence>MDDQSASSMVANSNSMKMDSVDRFAVLASIGDECIKEVEIQVLLKGKATPVCYVWFEPSSEMTIAEGIMKTMYVNKMVKAGCTVKVLMADLFARNKKIAYNLDRARAIGCYNIELWKALGMDLGKVGFMWLSDELNHHPADYWLLALDVSRKNDVDQLSRCRKNMDMEPHELEMFPVAEIFYPCIQVAALLSQKVDMWLLSIDDRDVGKLAKLYAKRANRENNLTILFHNMLPGLIGYPELHDKGGLAQNILMEDEVDTLSFKMRRVFCPLNVASVNPCLEYIRYVILPWFGTFEVVLKEGDGGSKTFSSMEELIFSYENGVIDSANVKLAFGRALNKILQPVHDHFSSNNEARALIITAE</sequence>
<evidence type="ECO:0000313" key="8">
    <source>
        <dbReference type="Proteomes" id="UP000807115"/>
    </source>
</evidence>
<evidence type="ECO:0008006" key="9">
    <source>
        <dbReference type="Google" id="ProtNLM"/>
    </source>
</evidence>
<dbReference type="InterPro" id="IPR023617">
    <property type="entry name" value="Tyr-tRNA-ligase_arc/euk-type"/>
</dbReference>
<gene>
    <name evidence="7" type="ORF">BDA96_04G256100</name>
</gene>
<dbReference type="GO" id="GO:0004831">
    <property type="term" value="F:tyrosine-tRNA ligase activity"/>
    <property type="evidence" value="ECO:0007669"/>
    <property type="project" value="InterPro"/>
</dbReference>
<evidence type="ECO:0000256" key="2">
    <source>
        <dbReference type="ARBA" id="ARBA00022741"/>
    </source>
</evidence>
<organism evidence="7 8">
    <name type="scientific">Sorghum bicolor</name>
    <name type="common">Sorghum</name>
    <name type="synonym">Sorghum vulgare</name>
    <dbReference type="NCBI Taxonomy" id="4558"/>
    <lineage>
        <taxon>Eukaryota</taxon>
        <taxon>Viridiplantae</taxon>
        <taxon>Streptophyta</taxon>
        <taxon>Embryophyta</taxon>
        <taxon>Tracheophyta</taxon>
        <taxon>Spermatophyta</taxon>
        <taxon>Magnoliopsida</taxon>
        <taxon>Liliopsida</taxon>
        <taxon>Poales</taxon>
        <taxon>Poaceae</taxon>
        <taxon>PACMAD clade</taxon>
        <taxon>Panicoideae</taxon>
        <taxon>Andropogonodae</taxon>
        <taxon>Andropogoneae</taxon>
        <taxon>Sorghinae</taxon>
        <taxon>Sorghum</taxon>
    </lineage>
</organism>
<dbReference type="PANTHER" id="PTHR46264">
    <property type="entry name" value="TYROSINE-TRNA LIGASE"/>
    <property type="match status" value="1"/>
</dbReference>
<comment type="caution">
    <text evidence="7">The sequence shown here is derived from an EMBL/GenBank/DDBJ whole genome shotgun (WGS) entry which is preliminary data.</text>
</comment>
<proteinExistence type="inferred from homology"/>
<dbReference type="AlphaFoldDB" id="A0A921R6A6"/>
<evidence type="ECO:0000256" key="1">
    <source>
        <dbReference type="ARBA" id="ARBA00022598"/>
    </source>
</evidence>
<keyword evidence="1 6" id="KW-0436">Ligase</keyword>
<name>A0A921R6A6_SORBI</name>